<keyword evidence="9" id="KW-0479">Metal-binding</keyword>
<evidence type="ECO:0000256" key="9">
    <source>
        <dbReference type="ARBA" id="ARBA00022723"/>
    </source>
</evidence>
<dbReference type="InterPro" id="IPR002125">
    <property type="entry name" value="CMP_dCMP_dom"/>
</dbReference>
<accession>A0A493TE96</accession>
<dbReference type="InterPro" id="IPR050610">
    <property type="entry name" value="APOBEC_Cyt_Deaminase"/>
</dbReference>
<evidence type="ECO:0000256" key="4">
    <source>
        <dbReference type="ARBA" id="ARBA00006576"/>
    </source>
</evidence>
<dbReference type="GO" id="GO:0048255">
    <property type="term" value="P:mRNA stabilization"/>
    <property type="evidence" value="ECO:0007669"/>
    <property type="project" value="Ensembl"/>
</dbReference>
<feature type="region of interest" description="Disordered" evidence="18">
    <location>
        <begin position="1"/>
        <end position="23"/>
    </location>
</feature>
<dbReference type="GO" id="GO:0042158">
    <property type="term" value="P:lipoprotein biosynthetic process"/>
    <property type="evidence" value="ECO:0007669"/>
    <property type="project" value="Ensembl"/>
</dbReference>
<protein>
    <recommendedName>
        <fullName evidence="6">C-&gt;U-editing enzyme APOBEC-1</fullName>
        <ecNumber evidence="5">3.5.4.36</ecNumber>
    </recommendedName>
    <alternativeName>
        <fullName evidence="13">mRNA(cytosine(6666)) deaminase 1</fullName>
    </alternativeName>
</protein>
<dbReference type="EC" id="3.5.4.36" evidence="5"/>
<comment type="catalytic activity">
    <reaction evidence="17">
        <text>cytidine(6666) in apoB mRNA + H2O + H(+) = uridine(6666) in apoB mRNA + NH4(+)</text>
        <dbReference type="Rhea" id="RHEA:21772"/>
        <dbReference type="Rhea" id="RHEA-COMP:13888"/>
        <dbReference type="Rhea" id="RHEA-COMP:13889"/>
        <dbReference type="ChEBI" id="CHEBI:15377"/>
        <dbReference type="ChEBI" id="CHEBI:15378"/>
        <dbReference type="ChEBI" id="CHEBI:28938"/>
        <dbReference type="ChEBI" id="CHEBI:65315"/>
        <dbReference type="ChEBI" id="CHEBI:82748"/>
        <dbReference type="EC" id="3.5.4.36"/>
    </reaction>
    <physiologicalReaction direction="left-to-right" evidence="17">
        <dbReference type="Rhea" id="RHEA:21773"/>
    </physiologicalReaction>
</comment>
<dbReference type="GO" id="GO:0051649">
    <property type="term" value="P:establishment of localization in cell"/>
    <property type="evidence" value="ECO:0007669"/>
    <property type="project" value="Ensembl"/>
</dbReference>
<evidence type="ECO:0000256" key="5">
    <source>
        <dbReference type="ARBA" id="ARBA00012742"/>
    </source>
</evidence>
<dbReference type="Gene3D" id="3.40.140.10">
    <property type="entry name" value="Cytidine Deaminase, domain 2"/>
    <property type="match status" value="1"/>
</dbReference>
<dbReference type="Ensembl" id="ENSAPLT00000026990.1">
    <property type="protein sequence ID" value="ENSAPLP00000023995.1"/>
    <property type="gene ID" value="ENSAPLG00000028436.1"/>
</dbReference>
<keyword evidence="12" id="KW-0539">Nucleus</keyword>
<dbReference type="GO" id="GO:0090209">
    <property type="term" value="P:negative regulation of triglyceride metabolic process"/>
    <property type="evidence" value="ECO:0007669"/>
    <property type="project" value="Ensembl"/>
</dbReference>
<organism evidence="20 21">
    <name type="scientific">Anas platyrhynchos platyrhynchos</name>
    <name type="common">Northern mallard</name>
    <dbReference type="NCBI Taxonomy" id="8840"/>
    <lineage>
        <taxon>Eukaryota</taxon>
        <taxon>Metazoa</taxon>
        <taxon>Chordata</taxon>
        <taxon>Craniata</taxon>
        <taxon>Vertebrata</taxon>
        <taxon>Euteleostomi</taxon>
        <taxon>Archelosauria</taxon>
        <taxon>Archosauria</taxon>
        <taxon>Dinosauria</taxon>
        <taxon>Saurischia</taxon>
        <taxon>Theropoda</taxon>
        <taxon>Coelurosauria</taxon>
        <taxon>Aves</taxon>
        <taxon>Neognathae</taxon>
        <taxon>Galloanserae</taxon>
        <taxon>Anseriformes</taxon>
        <taxon>Anatidae</taxon>
        <taxon>Anatinae</taxon>
        <taxon>Anas</taxon>
    </lineage>
</organism>
<dbReference type="PROSITE" id="PS51747">
    <property type="entry name" value="CYT_DCMP_DEAMINASES_2"/>
    <property type="match status" value="1"/>
</dbReference>
<dbReference type="GO" id="GO:0005737">
    <property type="term" value="C:cytoplasm"/>
    <property type="evidence" value="ECO:0007669"/>
    <property type="project" value="UniProtKB-SubCell"/>
</dbReference>
<sequence length="196" mass="23027">MAAVSNRGRAPRQNNQRWKMQPDDFKSNYLPSQHPKVVYLMYAIKWRRGTIWRGWCSNNPTQHAEVNFLENCFKPLSSASCSITWVLSTTPCGKCSKRILEFLRIHPNVTLKIFAAKIFKHLDIRNRQGLRNLTEKGVIIRIMSPADYSSSWKRFVAYQHGEEDYWPWNFILHILLNCIELHRIILGLPPVLNLEY</sequence>
<gene>
    <name evidence="20" type="primary">APOBEC1</name>
</gene>
<reference evidence="20" key="3">
    <citation type="submission" date="2025-09" db="UniProtKB">
        <authorList>
            <consortium name="Ensembl"/>
        </authorList>
    </citation>
    <scope>IDENTIFICATION</scope>
</reference>
<evidence type="ECO:0000256" key="6">
    <source>
        <dbReference type="ARBA" id="ARBA00014786"/>
    </source>
</evidence>
<comment type="subunit">
    <text evidence="15">Homodimer. Interacts with A1CF; form an mRNA editing complex. Interacts with RBM47; form an mRNA editing complex. Found in a complex with CELF2/CUGBP2 and A1CF. Interacts with HNRPAB. Interacts with SYNCRIP.</text>
</comment>
<dbReference type="GO" id="GO:0004126">
    <property type="term" value="F:cytidine deaminase activity"/>
    <property type="evidence" value="ECO:0007669"/>
    <property type="project" value="TreeGrafter"/>
</dbReference>
<comment type="catalytic activity">
    <reaction evidence="16">
        <text>a cytidine in mRNA + H2O + H(+) = a uridine in mRNA + NH4(+)</text>
        <dbReference type="Rhea" id="RHEA:74355"/>
        <dbReference type="Rhea" id="RHEA-COMP:14658"/>
        <dbReference type="Rhea" id="RHEA-COMP:15145"/>
        <dbReference type="ChEBI" id="CHEBI:15377"/>
        <dbReference type="ChEBI" id="CHEBI:15378"/>
        <dbReference type="ChEBI" id="CHEBI:28938"/>
        <dbReference type="ChEBI" id="CHEBI:65315"/>
        <dbReference type="ChEBI" id="CHEBI:82748"/>
    </reaction>
    <physiologicalReaction direction="left-to-right" evidence="16">
        <dbReference type="Rhea" id="RHEA:74356"/>
    </physiologicalReaction>
</comment>
<evidence type="ECO:0000256" key="16">
    <source>
        <dbReference type="ARBA" id="ARBA00049034"/>
    </source>
</evidence>
<dbReference type="GO" id="GO:0010332">
    <property type="term" value="P:response to gamma radiation"/>
    <property type="evidence" value="ECO:0007669"/>
    <property type="project" value="Ensembl"/>
</dbReference>
<evidence type="ECO:0000256" key="8">
    <source>
        <dbReference type="ARBA" id="ARBA00022664"/>
    </source>
</evidence>
<keyword evidence="7" id="KW-0963">Cytoplasm</keyword>
<dbReference type="InterPro" id="IPR016192">
    <property type="entry name" value="APOBEC/CMP_deaminase_Zn-bd"/>
</dbReference>
<dbReference type="GO" id="GO:0035925">
    <property type="term" value="F:mRNA 3'-UTR AU-rich region binding"/>
    <property type="evidence" value="ECO:0007669"/>
    <property type="project" value="Ensembl"/>
</dbReference>
<evidence type="ECO:0000256" key="11">
    <source>
        <dbReference type="ARBA" id="ARBA00022833"/>
    </source>
</evidence>
<evidence type="ECO:0000256" key="12">
    <source>
        <dbReference type="ARBA" id="ARBA00023242"/>
    </source>
</evidence>
<dbReference type="AlphaFoldDB" id="A0A493TE96"/>
<reference evidence="20 21" key="1">
    <citation type="submission" date="2017-10" db="EMBL/GenBank/DDBJ databases">
        <title>A new Pekin duck reference genome.</title>
        <authorList>
            <person name="Hou Z.-C."/>
            <person name="Zhou Z.-K."/>
            <person name="Zhu F."/>
            <person name="Hou S.-S."/>
        </authorList>
    </citation>
    <scope>NUCLEOTIDE SEQUENCE [LARGE SCALE GENOMIC DNA]</scope>
</reference>
<dbReference type="CDD" id="cd01283">
    <property type="entry name" value="cytidine_deaminase"/>
    <property type="match status" value="1"/>
</dbReference>
<dbReference type="GO" id="GO:0006641">
    <property type="term" value="P:triglyceride metabolic process"/>
    <property type="evidence" value="ECO:0007669"/>
    <property type="project" value="Ensembl"/>
</dbReference>
<evidence type="ECO:0000259" key="19">
    <source>
        <dbReference type="PROSITE" id="PS51747"/>
    </source>
</evidence>
<evidence type="ECO:0000256" key="3">
    <source>
        <dbReference type="ARBA" id="ARBA00004496"/>
    </source>
</evidence>
<evidence type="ECO:0000256" key="18">
    <source>
        <dbReference type="SAM" id="MobiDB-lite"/>
    </source>
</evidence>
<evidence type="ECO:0000256" key="14">
    <source>
        <dbReference type="ARBA" id="ARBA00045552"/>
    </source>
</evidence>
<evidence type="ECO:0000256" key="15">
    <source>
        <dbReference type="ARBA" id="ARBA00046509"/>
    </source>
</evidence>
<name>A0A493TE96_ANAPP</name>
<keyword evidence="21" id="KW-1185">Reference proteome</keyword>
<dbReference type="InterPro" id="IPR016193">
    <property type="entry name" value="Cytidine_deaminase-like"/>
</dbReference>
<proteinExistence type="inferred from homology"/>
<dbReference type="GO" id="GO:2000623">
    <property type="term" value="P:negative regulation of nuclear-transcribed mRNA catabolic process, nonsense-mediated decay"/>
    <property type="evidence" value="ECO:0007669"/>
    <property type="project" value="Ensembl"/>
</dbReference>
<dbReference type="Proteomes" id="UP000016666">
    <property type="component" value="Chromosome 1"/>
</dbReference>
<evidence type="ECO:0000313" key="21">
    <source>
        <dbReference type="Proteomes" id="UP000016666"/>
    </source>
</evidence>
<dbReference type="GO" id="GO:0034383">
    <property type="term" value="P:low-density lipoprotein particle clearance"/>
    <property type="evidence" value="ECO:0007669"/>
    <property type="project" value="Ensembl"/>
</dbReference>
<dbReference type="PANTHER" id="PTHR13857">
    <property type="entry name" value="MRNA EDITING ENZYME"/>
    <property type="match status" value="1"/>
</dbReference>
<comment type="similarity">
    <text evidence="4">Belongs to the cytidine and deoxycytidylate deaminase family.</text>
</comment>
<dbReference type="GO" id="GO:0008270">
    <property type="term" value="F:zinc ion binding"/>
    <property type="evidence" value="ECO:0007669"/>
    <property type="project" value="InterPro"/>
</dbReference>
<evidence type="ECO:0000256" key="13">
    <source>
        <dbReference type="ARBA" id="ARBA00031639"/>
    </source>
</evidence>
<comment type="function">
    <text evidence="14">Cytidine deaminase catalyzing the cytidine to uridine postranscriptional editing of a variety of mRNAs. Form complexes with cofactors that confer differential editing activity and selectivity. Responsible for the postranscriptional editing of a CAA codon for Gln to a UAA codon for stop in the apolipoprotein B mRNA. Also involved in CGA (Arg) to UGA (Stop) editing in the NF1 mRNA. May also play a role in the epigenetic regulation of gene expression by participating in DNA demethylation.</text>
</comment>
<keyword evidence="8" id="KW-0507">mRNA processing</keyword>
<feature type="domain" description="CMP/dCMP-type deaminase" evidence="19">
    <location>
        <begin position="12"/>
        <end position="133"/>
    </location>
</feature>
<dbReference type="GO" id="GO:0016554">
    <property type="term" value="P:cytidine to uridine editing"/>
    <property type="evidence" value="ECO:0007669"/>
    <property type="project" value="Ensembl"/>
</dbReference>
<dbReference type="GeneTree" id="ENSGT00940000161190"/>
<dbReference type="GO" id="GO:0030895">
    <property type="term" value="C:apolipoprotein B mRNA editing enzyme complex"/>
    <property type="evidence" value="ECO:0007669"/>
    <property type="project" value="Ensembl"/>
</dbReference>
<evidence type="ECO:0000256" key="7">
    <source>
        <dbReference type="ARBA" id="ARBA00022490"/>
    </source>
</evidence>
<dbReference type="OMA" id="MIFYMLE"/>
<evidence type="ECO:0000256" key="17">
    <source>
        <dbReference type="ARBA" id="ARBA00049310"/>
    </source>
</evidence>
<dbReference type="PANTHER" id="PTHR13857:SF26">
    <property type="entry name" value="C-U-EDITING ENZYME APOBEC-1"/>
    <property type="match status" value="1"/>
</dbReference>
<dbReference type="GO" id="GO:0006397">
    <property type="term" value="P:mRNA processing"/>
    <property type="evidence" value="ECO:0007669"/>
    <property type="project" value="UniProtKB-KW"/>
</dbReference>
<reference evidence="20" key="2">
    <citation type="submission" date="2025-08" db="UniProtKB">
        <authorList>
            <consortium name="Ensembl"/>
        </authorList>
    </citation>
    <scope>IDENTIFICATION</scope>
</reference>
<evidence type="ECO:0000256" key="10">
    <source>
        <dbReference type="ARBA" id="ARBA00022801"/>
    </source>
</evidence>
<evidence type="ECO:0000256" key="1">
    <source>
        <dbReference type="ARBA" id="ARBA00001947"/>
    </source>
</evidence>
<dbReference type="SUPFAM" id="SSF53927">
    <property type="entry name" value="Cytidine deaminase-like"/>
    <property type="match status" value="1"/>
</dbReference>
<evidence type="ECO:0000313" key="20">
    <source>
        <dbReference type="Ensembl" id="ENSAPLP00000023995.1"/>
    </source>
</evidence>
<dbReference type="Pfam" id="PF18774">
    <property type="entry name" value="APOBEC4_like"/>
    <property type="match status" value="1"/>
</dbReference>
<dbReference type="GO" id="GO:0044029">
    <property type="term" value="P:positive regulation of gene expression via chromosomal CpG island demethylation"/>
    <property type="evidence" value="ECO:0007669"/>
    <property type="project" value="Ensembl"/>
</dbReference>
<dbReference type="GO" id="GO:0042953">
    <property type="term" value="P:lipoprotein transport"/>
    <property type="evidence" value="ECO:0007669"/>
    <property type="project" value="Ensembl"/>
</dbReference>
<evidence type="ECO:0000256" key="2">
    <source>
        <dbReference type="ARBA" id="ARBA00004123"/>
    </source>
</evidence>
<dbReference type="PROSITE" id="PS00903">
    <property type="entry name" value="CYT_DCMP_DEAMINASES_1"/>
    <property type="match status" value="1"/>
</dbReference>
<keyword evidence="10" id="KW-0378">Hydrolase</keyword>
<dbReference type="GO" id="GO:0042127">
    <property type="term" value="P:regulation of cell population proliferation"/>
    <property type="evidence" value="ECO:0007669"/>
    <property type="project" value="Ensembl"/>
</dbReference>
<comment type="subcellular location">
    <subcellularLocation>
        <location evidence="3">Cytoplasm</location>
    </subcellularLocation>
    <subcellularLocation>
        <location evidence="2">Nucleus</location>
    </subcellularLocation>
</comment>
<dbReference type="GO" id="GO:0016556">
    <property type="term" value="P:mRNA modification"/>
    <property type="evidence" value="ECO:0007669"/>
    <property type="project" value="Ensembl"/>
</dbReference>
<dbReference type="STRING" id="8840.ENSAPLP00000023995"/>
<dbReference type="InterPro" id="IPR041547">
    <property type="entry name" value="APOBEC1"/>
</dbReference>
<comment type="cofactor">
    <cofactor evidence="1">
        <name>Zn(2+)</name>
        <dbReference type="ChEBI" id="CHEBI:29105"/>
    </cofactor>
</comment>
<keyword evidence="11" id="KW-0862">Zinc</keyword>